<gene>
    <name evidence="8" type="ORF">PV06_08853</name>
</gene>
<name>A0A0D2BNH8_9EURO</name>
<dbReference type="InterPro" id="IPR001138">
    <property type="entry name" value="Zn2Cys6_DnaBD"/>
</dbReference>
<keyword evidence="4" id="KW-0238">DNA-binding</keyword>
<dbReference type="GO" id="GO:0000981">
    <property type="term" value="F:DNA-binding transcription factor activity, RNA polymerase II-specific"/>
    <property type="evidence" value="ECO:0007669"/>
    <property type="project" value="InterPro"/>
</dbReference>
<dbReference type="GO" id="GO:0008270">
    <property type="term" value="F:zinc ion binding"/>
    <property type="evidence" value="ECO:0007669"/>
    <property type="project" value="InterPro"/>
</dbReference>
<keyword evidence="2" id="KW-0479">Metal-binding</keyword>
<dbReference type="EMBL" id="KN847340">
    <property type="protein sequence ID" value="KIW39037.1"/>
    <property type="molecule type" value="Genomic_DNA"/>
</dbReference>
<protein>
    <recommendedName>
        <fullName evidence="7">Zn(2)-C6 fungal-type domain-containing protein</fullName>
    </recommendedName>
</protein>
<feature type="domain" description="Zn(2)-C6 fungal-type" evidence="7">
    <location>
        <begin position="19"/>
        <end position="50"/>
    </location>
</feature>
<organism evidence="8 9">
    <name type="scientific">Exophiala oligosperma</name>
    <dbReference type="NCBI Taxonomy" id="215243"/>
    <lineage>
        <taxon>Eukaryota</taxon>
        <taxon>Fungi</taxon>
        <taxon>Dikarya</taxon>
        <taxon>Ascomycota</taxon>
        <taxon>Pezizomycotina</taxon>
        <taxon>Eurotiomycetes</taxon>
        <taxon>Chaetothyriomycetidae</taxon>
        <taxon>Chaetothyriales</taxon>
        <taxon>Herpotrichiellaceae</taxon>
        <taxon>Exophiala</taxon>
    </lineage>
</organism>
<dbReference type="PROSITE" id="PS50048">
    <property type="entry name" value="ZN2_CY6_FUNGAL_2"/>
    <property type="match status" value="1"/>
</dbReference>
<dbReference type="Pfam" id="PF04082">
    <property type="entry name" value="Fungal_trans"/>
    <property type="match status" value="1"/>
</dbReference>
<comment type="subcellular location">
    <subcellularLocation>
        <location evidence="1">Nucleus</location>
    </subcellularLocation>
</comment>
<proteinExistence type="predicted"/>
<dbReference type="VEuPathDB" id="FungiDB:PV06_08853"/>
<dbReference type="PANTHER" id="PTHR31001">
    <property type="entry name" value="UNCHARACTERIZED TRANSCRIPTIONAL REGULATORY PROTEIN"/>
    <property type="match status" value="1"/>
</dbReference>
<dbReference type="STRING" id="215243.A0A0D2BNH8"/>
<dbReference type="AlphaFoldDB" id="A0A0D2BNH8"/>
<evidence type="ECO:0000313" key="9">
    <source>
        <dbReference type="Proteomes" id="UP000053342"/>
    </source>
</evidence>
<evidence type="ECO:0000256" key="5">
    <source>
        <dbReference type="ARBA" id="ARBA00023163"/>
    </source>
</evidence>
<keyword evidence="9" id="KW-1185">Reference proteome</keyword>
<dbReference type="HOGENOM" id="CLU_013987_2_0_1"/>
<sequence>MSSPTMDASIRNTQRAPLSCISCYKRKVKCDKKIPCGQCIRRGAVSTCRREQVKVKGQLIQVNGDVDYSGSTYQDLVLENMALKAQVHATASGVAQYPATDGDDLFVLDEMTEAPSVHLFDHMTYKHSPRTVSCWDDVVFPTREQSGYLILQARERIAWIHYALHHPTFEQEHDYFWNRTSTHEDRLAYDPAWLAIYFSTLSAVLVFLHDEDTPSSPASRSFVPSPMRKWYDTAVFFLEKADYLRVPTLMTVQTIAILGIVFNNVGDFHFHHNLWGVAVRTAQTIKINNEQYLASRHPIEREVCRRVWWTLTICDWLPLPQRTPTLLEQDFNVNLPAIKDDDELAGAKLRPASHPRKVHYHIVMIRIATVYYRYRLALRLGRWTNSTIVDLVTKTDDRLAQIIGELPTWLQNDAGTGGGALPAAAAHPRPKYRDVDYPWISGQRTKLSMLLHNVRITINKSLQNLWLDQGLVFQRVRSICLDSSNAIISLALDGGEPIERLNSWAVVANLFSAAVTIATEEQLQGGSVNEDPSSPVRRCMAFFESVQEHNQVAVAALEMLHAITSRSG</sequence>
<dbReference type="PANTHER" id="PTHR31001:SF76">
    <property type="entry name" value="ZN(2)-C6 FUNGAL-TYPE DOMAIN-CONTAINING PROTEIN"/>
    <property type="match status" value="1"/>
</dbReference>
<keyword evidence="6" id="KW-0539">Nucleus</keyword>
<dbReference type="InterPro" id="IPR007219">
    <property type="entry name" value="XnlR_reg_dom"/>
</dbReference>
<keyword evidence="3" id="KW-0805">Transcription regulation</keyword>
<evidence type="ECO:0000256" key="3">
    <source>
        <dbReference type="ARBA" id="ARBA00023015"/>
    </source>
</evidence>
<dbReference type="Gene3D" id="4.10.240.10">
    <property type="entry name" value="Zn(2)-C6 fungal-type DNA-binding domain"/>
    <property type="match status" value="1"/>
</dbReference>
<evidence type="ECO:0000256" key="6">
    <source>
        <dbReference type="ARBA" id="ARBA00023242"/>
    </source>
</evidence>
<dbReference type="GeneID" id="27360927"/>
<dbReference type="GO" id="GO:0005634">
    <property type="term" value="C:nucleus"/>
    <property type="evidence" value="ECO:0007669"/>
    <property type="project" value="UniProtKB-SubCell"/>
</dbReference>
<dbReference type="SUPFAM" id="SSF57701">
    <property type="entry name" value="Zn2/Cys6 DNA-binding domain"/>
    <property type="match status" value="1"/>
</dbReference>
<dbReference type="InterPro" id="IPR050613">
    <property type="entry name" value="Sec_Metabolite_Reg"/>
</dbReference>
<dbReference type="Proteomes" id="UP000053342">
    <property type="component" value="Unassembled WGS sequence"/>
</dbReference>
<dbReference type="GO" id="GO:0006351">
    <property type="term" value="P:DNA-templated transcription"/>
    <property type="evidence" value="ECO:0007669"/>
    <property type="project" value="InterPro"/>
</dbReference>
<reference evidence="8 9" key="1">
    <citation type="submission" date="2015-01" db="EMBL/GenBank/DDBJ databases">
        <title>The Genome Sequence of Exophiala oligosperma CBS72588.</title>
        <authorList>
            <consortium name="The Broad Institute Genomics Platform"/>
            <person name="Cuomo C."/>
            <person name="de Hoog S."/>
            <person name="Gorbushina A."/>
            <person name="Stielow B."/>
            <person name="Teixiera M."/>
            <person name="Abouelleil A."/>
            <person name="Chapman S.B."/>
            <person name="Priest M."/>
            <person name="Young S.K."/>
            <person name="Wortman J."/>
            <person name="Nusbaum C."/>
            <person name="Birren B."/>
        </authorList>
    </citation>
    <scope>NUCLEOTIDE SEQUENCE [LARGE SCALE GENOMIC DNA]</scope>
    <source>
        <strain evidence="8 9">CBS 72588</strain>
    </source>
</reference>
<evidence type="ECO:0000256" key="2">
    <source>
        <dbReference type="ARBA" id="ARBA00022723"/>
    </source>
</evidence>
<dbReference type="SMART" id="SM00066">
    <property type="entry name" value="GAL4"/>
    <property type="match status" value="1"/>
</dbReference>
<dbReference type="SMART" id="SM00906">
    <property type="entry name" value="Fungal_trans"/>
    <property type="match status" value="1"/>
</dbReference>
<accession>A0A0D2BNH8</accession>
<dbReference type="RefSeq" id="XP_016259253.1">
    <property type="nucleotide sequence ID" value="XM_016410231.1"/>
</dbReference>
<dbReference type="Pfam" id="PF00172">
    <property type="entry name" value="Zn_clus"/>
    <property type="match status" value="1"/>
</dbReference>
<dbReference type="CDD" id="cd00067">
    <property type="entry name" value="GAL4"/>
    <property type="match status" value="1"/>
</dbReference>
<dbReference type="CDD" id="cd12148">
    <property type="entry name" value="fungal_TF_MHR"/>
    <property type="match status" value="1"/>
</dbReference>
<dbReference type="OrthoDB" id="1747771at2759"/>
<keyword evidence="5" id="KW-0804">Transcription</keyword>
<evidence type="ECO:0000256" key="4">
    <source>
        <dbReference type="ARBA" id="ARBA00023125"/>
    </source>
</evidence>
<dbReference type="InterPro" id="IPR036864">
    <property type="entry name" value="Zn2-C6_fun-type_DNA-bd_sf"/>
</dbReference>
<dbReference type="GO" id="GO:0003677">
    <property type="term" value="F:DNA binding"/>
    <property type="evidence" value="ECO:0007669"/>
    <property type="project" value="UniProtKB-KW"/>
</dbReference>
<evidence type="ECO:0000259" key="7">
    <source>
        <dbReference type="PROSITE" id="PS50048"/>
    </source>
</evidence>
<evidence type="ECO:0000256" key="1">
    <source>
        <dbReference type="ARBA" id="ARBA00004123"/>
    </source>
</evidence>
<evidence type="ECO:0000313" key="8">
    <source>
        <dbReference type="EMBL" id="KIW39037.1"/>
    </source>
</evidence>